<name>A0A1G2BU54_9BACT</name>
<reference evidence="1 2" key="1">
    <citation type="journal article" date="2016" name="Nat. Commun.">
        <title>Thousands of microbial genomes shed light on interconnected biogeochemical processes in an aquifer system.</title>
        <authorList>
            <person name="Anantharaman K."/>
            <person name="Brown C.T."/>
            <person name="Hug L.A."/>
            <person name="Sharon I."/>
            <person name="Castelle C.J."/>
            <person name="Probst A.J."/>
            <person name="Thomas B.C."/>
            <person name="Singh A."/>
            <person name="Wilkins M.J."/>
            <person name="Karaoz U."/>
            <person name="Brodie E.L."/>
            <person name="Williams K.H."/>
            <person name="Hubbard S.S."/>
            <person name="Banfield J.F."/>
        </authorList>
    </citation>
    <scope>NUCLEOTIDE SEQUENCE [LARGE SCALE GENOMIC DNA]</scope>
</reference>
<evidence type="ECO:0000313" key="1">
    <source>
        <dbReference type="EMBL" id="OGY92622.1"/>
    </source>
</evidence>
<comment type="caution">
    <text evidence="1">The sequence shown here is derived from an EMBL/GenBank/DDBJ whole genome shotgun (WGS) entry which is preliminary data.</text>
</comment>
<protein>
    <submittedName>
        <fullName evidence="1">Uncharacterized protein</fullName>
    </submittedName>
</protein>
<accession>A0A1G2BU54</accession>
<dbReference type="EMBL" id="MHKN01000014">
    <property type="protein sequence ID" value="OGY92622.1"/>
    <property type="molecule type" value="Genomic_DNA"/>
</dbReference>
<organism evidence="1 2">
    <name type="scientific">Candidatus Komeilibacteria bacterium RIFCSPLOWO2_01_FULL_53_11</name>
    <dbReference type="NCBI Taxonomy" id="1798552"/>
    <lineage>
        <taxon>Bacteria</taxon>
        <taxon>Candidatus Komeiliibacteriota</taxon>
    </lineage>
</organism>
<dbReference type="AlphaFoldDB" id="A0A1G2BU54"/>
<proteinExistence type="predicted"/>
<gene>
    <name evidence="1" type="ORF">A3B31_02380</name>
</gene>
<evidence type="ECO:0000313" key="2">
    <source>
        <dbReference type="Proteomes" id="UP000177349"/>
    </source>
</evidence>
<dbReference type="Proteomes" id="UP000177349">
    <property type="component" value="Unassembled WGS sequence"/>
</dbReference>
<sequence>MFSREIIDKLQAVRRATFRQYDDVTLDRGALTIFARLFVNPDCRSDIDFFSIDKNNEKLSELGEHIVTAGPSTVAQYAERHGRMHITEQDLLRCFALDHAADVMHNHVADEKNPLYAFAHILHLSRVLALREIEEHTVADVRTKTPWGTVTFRNLVVPKGLSVEKGNYVYHHFGVVIAKADDATLAQSIVDLQGKNPYMTSLQRAGGRKRISVDFGDAGVFRKDVLGMMLKPLTITPFKKAQDLHGGKIKFQN</sequence>